<feature type="region of interest" description="Disordered" evidence="1">
    <location>
        <begin position="1"/>
        <end position="36"/>
    </location>
</feature>
<protein>
    <submittedName>
        <fullName evidence="2">Uncharacterized protein</fullName>
    </submittedName>
</protein>
<accession>T1KU50</accession>
<dbReference type="Proteomes" id="UP000015104">
    <property type="component" value="Unassembled WGS sequence"/>
</dbReference>
<organism evidence="2 3">
    <name type="scientific">Tetranychus urticae</name>
    <name type="common">Two-spotted spider mite</name>
    <dbReference type="NCBI Taxonomy" id="32264"/>
    <lineage>
        <taxon>Eukaryota</taxon>
        <taxon>Metazoa</taxon>
        <taxon>Ecdysozoa</taxon>
        <taxon>Arthropoda</taxon>
        <taxon>Chelicerata</taxon>
        <taxon>Arachnida</taxon>
        <taxon>Acari</taxon>
        <taxon>Acariformes</taxon>
        <taxon>Trombidiformes</taxon>
        <taxon>Prostigmata</taxon>
        <taxon>Eleutherengona</taxon>
        <taxon>Raphignathae</taxon>
        <taxon>Tetranychoidea</taxon>
        <taxon>Tetranychidae</taxon>
        <taxon>Tetranychus</taxon>
    </lineage>
</organism>
<evidence type="ECO:0000256" key="1">
    <source>
        <dbReference type="SAM" id="MobiDB-lite"/>
    </source>
</evidence>
<proteinExistence type="predicted"/>
<dbReference type="EMBL" id="CAEY01000548">
    <property type="status" value="NOT_ANNOTATED_CDS"/>
    <property type="molecule type" value="Genomic_DNA"/>
</dbReference>
<dbReference type="HOGENOM" id="CLU_3360327_0_0_1"/>
<dbReference type="AlphaFoldDB" id="T1KU50"/>
<evidence type="ECO:0000313" key="3">
    <source>
        <dbReference type="Proteomes" id="UP000015104"/>
    </source>
</evidence>
<reference evidence="2" key="2">
    <citation type="submission" date="2015-06" db="UniProtKB">
        <authorList>
            <consortium name="EnsemblMetazoa"/>
        </authorList>
    </citation>
    <scope>IDENTIFICATION</scope>
</reference>
<reference evidence="3" key="1">
    <citation type="submission" date="2011-08" db="EMBL/GenBank/DDBJ databases">
        <authorList>
            <person name="Rombauts S."/>
        </authorList>
    </citation>
    <scope>NUCLEOTIDE SEQUENCE</scope>
    <source>
        <strain evidence="3">London</strain>
    </source>
</reference>
<keyword evidence="3" id="KW-1185">Reference proteome</keyword>
<name>T1KU50_TETUR</name>
<sequence>MKTQNNLHQERKKKAEHDQIQATIAKPSDKPLWMTS</sequence>
<dbReference type="EnsemblMetazoa" id="tetur21g02130.1">
    <property type="protein sequence ID" value="tetur21g02130.1"/>
    <property type="gene ID" value="tetur21g02130"/>
</dbReference>
<evidence type="ECO:0000313" key="2">
    <source>
        <dbReference type="EnsemblMetazoa" id="tetur21g02130.1"/>
    </source>
</evidence>